<evidence type="ECO:0000256" key="1">
    <source>
        <dbReference type="SAM" id="MobiDB-lite"/>
    </source>
</evidence>
<sequence length="190" mass="20640">MNRIMNLYKTSPVKTLHVTRIPAGNVSNKASWTGNFPRGDGDGAKILPRQWRRLEQGIPGTRPPKAELTVSLSPHHADAAASLAPPSSHRRSCAVSLASSLSPILEPKTEACRHRCLPLQNRFSPPSLSLTPDSELLEADNVSTPDLKLADVPSPPDTKLAVILLYSRHRSSSSPPEASRSSHYLCTSRI</sequence>
<protein>
    <submittedName>
        <fullName evidence="2">Uncharacterized protein</fullName>
    </submittedName>
</protein>
<name>A0ABU6UDN6_9FABA</name>
<evidence type="ECO:0000313" key="2">
    <source>
        <dbReference type="EMBL" id="MED6157788.1"/>
    </source>
</evidence>
<proteinExistence type="predicted"/>
<reference evidence="2 3" key="1">
    <citation type="journal article" date="2023" name="Plants (Basel)">
        <title>Bridging the Gap: Combining Genomics and Transcriptomics Approaches to Understand Stylosanthes scabra, an Orphan Legume from the Brazilian Caatinga.</title>
        <authorList>
            <person name="Ferreira-Neto J.R.C."/>
            <person name="da Silva M.D."/>
            <person name="Binneck E."/>
            <person name="de Melo N.F."/>
            <person name="da Silva R.H."/>
            <person name="de Melo A.L.T.M."/>
            <person name="Pandolfi V."/>
            <person name="Bustamante F.O."/>
            <person name="Brasileiro-Vidal A.C."/>
            <person name="Benko-Iseppon A.M."/>
        </authorList>
    </citation>
    <scope>NUCLEOTIDE SEQUENCE [LARGE SCALE GENOMIC DNA]</scope>
    <source>
        <tissue evidence="2">Leaves</tissue>
    </source>
</reference>
<feature type="compositionally biased region" description="Low complexity" evidence="1">
    <location>
        <begin position="172"/>
        <end position="183"/>
    </location>
</feature>
<dbReference type="Proteomes" id="UP001341840">
    <property type="component" value="Unassembled WGS sequence"/>
</dbReference>
<feature type="region of interest" description="Disordered" evidence="1">
    <location>
        <begin position="171"/>
        <end position="190"/>
    </location>
</feature>
<dbReference type="EMBL" id="JASCZI010120929">
    <property type="protein sequence ID" value="MED6157788.1"/>
    <property type="molecule type" value="Genomic_DNA"/>
</dbReference>
<gene>
    <name evidence="2" type="ORF">PIB30_026600</name>
</gene>
<evidence type="ECO:0000313" key="3">
    <source>
        <dbReference type="Proteomes" id="UP001341840"/>
    </source>
</evidence>
<accession>A0ABU6UDN6</accession>
<keyword evidence="3" id="KW-1185">Reference proteome</keyword>
<organism evidence="2 3">
    <name type="scientific">Stylosanthes scabra</name>
    <dbReference type="NCBI Taxonomy" id="79078"/>
    <lineage>
        <taxon>Eukaryota</taxon>
        <taxon>Viridiplantae</taxon>
        <taxon>Streptophyta</taxon>
        <taxon>Embryophyta</taxon>
        <taxon>Tracheophyta</taxon>
        <taxon>Spermatophyta</taxon>
        <taxon>Magnoliopsida</taxon>
        <taxon>eudicotyledons</taxon>
        <taxon>Gunneridae</taxon>
        <taxon>Pentapetalae</taxon>
        <taxon>rosids</taxon>
        <taxon>fabids</taxon>
        <taxon>Fabales</taxon>
        <taxon>Fabaceae</taxon>
        <taxon>Papilionoideae</taxon>
        <taxon>50 kb inversion clade</taxon>
        <taxon>dalbergioids sensu lato</taxon>
        <taxon>Dalbergieae</taxon>
        <taxon>Pterocarpus clade</taxon>
        <taxon>Stylosanthes</taxon>
    </lineage>
</organism>
<comment type="caution">
    <text evidence="2">The sequence shown here is derived from an EMBL/GenBank/DDBJ whole genome shotgun (WGS) entry which is preliminary data.</text>
</comment>